<accession>A0A1L3MVL8</accession>
<keyword evidence="1 4" id="KW-0732">Signal</keyword>
<evidence type="ECO:0000256" key="4">
    <source>
        <dbReference type="SAM" id="SignalP"/>
    </source>
</evidence>
<dbReference type="InterPro" id="IPR059180">
    <property type="entry name" value="3D_YorM"/>
</dbReference>
<keyword evidence="8" id="KW-1185">Reference proteome</keyword>
<dbReference type="PANTHER" id="PTHR39160:SF6">
    <property type="entry name" value="CELL WALL-BINDING PROTEIN YOCH"/>
    <property type="match status" value="1"/>
</dbReference>
<dbReference type="Gene3D" id="6.10.250.3150">
    <property type="match status" value="1"/>
</dbReference>
<evidence type="ECO:0000256" key="2">
    <source>
        <dbReference type="SAM" id="Coils"/>
    </source>
</evidence>
<dbReference type="SUPFAM" id="SSF50685">
    <property type="entry name" value="Barwin-like endoglucanases"/>
    <property type="match status" value="1"/>
</dbReference>
<proteinExistence type="predicted"/>
<dbReference type="GO" id="GO:0009254">
    <property type="term" value="P:peptidoglycan turnover"/>
    <property type="evidence" value="ECO:0007669"/>
    <property type="project" value="InterPro"/>
</dbReference>
<keyword evidence="2" id="KW-0175">Coiled coil</keyword>
<dbReference type="InterPro" id="IPR010611">
    <property type="entry name" value="3D_dom"/>
</dbReference>
<dbReference type="GO" id="GO:0019867">
    <property type="term" value="C:outer membrane"/>
    <property type="evidence" value="ECO:0007669"/>
    <property type="project" value="InterPro"/>
</dbReference>
<feature type="chain" id="PRO_5009855401" evidence="4">
    <location>
        <begin position="27"/>
        <end position="400"/>
    </location>
</feature>
<dbReference type="OrthoDB" id="9798935at2"/>
<dbReference type="Pfam" id="PF06725">
    <property type="entry name" value="3D"/>
    <property type="match status" value="1"/>
</dbReference>
<feature type="compositionally biased region" description="Low complexity" evidence="3">
    <location>
        <begin position="288"/>
        <end position="304"/>
    </location>
</feature>
<dbReference type="CDD" id="cd14667">
    <property type="entry name" value="3D_containing_proteins"/>
    <property type="match status" value="1"/>
</dbReference>
<dbReference type="RefSeq" id="WP_072581182.1">
    <property type="nucleotide sequence ID" value="NZ_CP016020.1"/>
</dbReference>
<feature type="coiled-coil region" evidence="2">
    <location>
        <begin position="23"/>
        <end position="109"/>
    </location>
</feature>
<evidence type="ECO:0000313" key="7">
    <source>
        <dbReference type="EMBL" id="APH06383.1"/>
    </source>
</evidence>
<dbReference type="STRING" id="1547283.A9C19_17505"/>
<feature type="signal peptide" evidence="4">
    <location>
        <begin position="1"/>
        <end position="26"/>
    </location>
</feature>
<evidence type="ECO:0000313" key="8">
    <source>
        <dbReference type="Proteomes" id="UP000181936"/>
    </source>
</evidence>
<reference evidence="7 8" key="1">
    <citation type="journal article" date="2016" name="Sci. Rep.">
        <title>Complete genome sequence and transcriptomic analysis of a novel marine strain Bacillus weihaiensis reveals the mechanism of brown algae degradation.</title>
        <authorList>
            <person name="Zhu Y."/>
            <person name="Chen P."/>
            <person name="Bao Y."/>
            <person name="Men Y."/>
            <person name="Zeng Y."/>
            <person name="Yang J."/>
            <person name="Sun J."/>
            <person name="Sun Y."/>
        </authorList>
    </citation>
    <scope>NUCLEOTIDE SEQUENCE [LARGE SCALE GENOMIC DNA]</scope>
    <source>
        <strain evidence="7 8">Alg07</strain>
    </source>
</reference>
<protein>
    <submittedName>
        <fullName evidence="7">Uncharacterized protein</fullName>
    </submittedName>
</protein>
<dbReference type="Proteomes" id="UP000181936">
    <property type="component" value="Chromosome"/>
</dbReference>
<organism evidence="7 8">
    <name type="scientific">Bacillus weihaiensis</name>
    <dbReference type="NCBI Taxonomy" id="1547283"/>
    <lineage>
        <taxon>Bacteria</taxon>
        <taxon>Bacillati</taxon>
        <taxon>Bacillota</taxon>
        <taxon>Bacilli</taxon>
        <taxon>Bacillales</taxon>
        <taxon>Bacillaceae</taxon>
        <taxon>Bacillus</taxon>
    </lineage>
</organism>
<feature type="compositionally biased region" description="Polar residues" evidence="3">
    <location>
        <begin position="278"/>
        <end position="287"/>
    </location>
</feature>
<dbReference type="GO" id="GO:0004553">
    <property type="term" value="F:hydrolase activity, hydrolyzing O-glycosyl compounds"/>
    <property type="evidence" value="ECO:0007669"/>
    <property type="project" value="InterPro"/>
</dbReference>
<evidence type="ECO:0000256" key="1">
    <source>
        <dbReference type="ARBA" id="ARBA00022729"/>
    </source>
</evidence>
<name>A0A1L3MVL8_9BACI</name>
<gene>
    <name evidence="7" type="ORF">A9C19_17505</name>
</gene>
<sequence length="400" mass="44689">MRAFKRSFATLSILLLSLPISYVANAQTSNDTLNSANQQLEQNQQTILQKEKEQETIFKEINTIQQTIATLDADISQNEQNLTQIENKINEIQQLIEQKKEEIIFLQDKVYAREGIMEKRLVALQHNDHTSILIETLVNSESVGNFFERIGAVATLLNADKEILDEQEADLKKIEEEKQEINRQELLLFSQQTDLEAKKAKLEEARQKRNFALKEMEQQYTTIAAEISNAEKETAKIQSEITAIQDQIAKEEAAAKARAIELAKAEKEKQEALVQQAVSKPSVQAKPSTTDSTTSSSTSSSSSSTRKEFYVTATAYSHEDTKNDVTYLGYNIKKNKNMKLIAVDPGVIPLGSKVWVEGYGEAIAGDTGGAIIGHKIDVLMPSSAKALQWGRKNVKVIILD</sequence>
<dbReference type="KEGG" id="bwh:A9C19_17505"/>
<dbReference type="InterPro" id="IPR057309">
    <property type="entry name" value="PcsB_CC"/>
</dbReference>
<feature type="domain" description="Peptidoglycan hydrolase PcsB coiled-coil" evidence="6">
    <location>
        <begin position="106"/>
        <end position="176"/>
    </location>
</feature>
<evidence type="ECO:0000259" key="6">
    <source>
        <dbReference type="Pfam" id="PF24568"/>
    </source>
</evidence>
<evidence type="ECO:0000259" key="5">
    <source>
        <dbReference type="Pfam" id="PF06725"/>
    </source>
</evidence>
<dbReference type="EMBL" id="CP016020">
    <property type="protein sequence ID" value="APH06383.1"/>
    <property type="molecule type" value="Genomic_DNA"/>
</dbReference>
<dbReference type="AlphaFoldDB" id="A0A1L3MVL8"/>
<evidence type="ECO:0000256" key="3">
    <source>
        <dbReference type="SAM" id="MobiDB-lite"/>
    </source>
</evidence>
<dbReference type="InterPro" id="IPR051933">
    <property type="entry name" value="Resuscitation_pf_RpfB"/>
</dbReference>
<feature type="domain" description="3D" evidence="5">
    <location>
        <begin position="341"/>
        <end position="399"/>
    </location>
</feature>
<feature type="region of interest" description="Disordered" evidence="3">
    <location>
        <begin position="273"/>
        <end position="304"/>
    </location>
</feature>
<dbReference type="InterPro" id="IPR036908">
    <property type="entry name" value="RlpA-like_sf"/>
</dbReference>
<dbReference type="PANTHER" id="PTHR39160">
    <property type="entry name" value="CELL WALL-BINDING PROTEIN YOCH"/>
    <property type="match status" value="1"/>
</dbReference>
<dbReference type="Pfam" id="PF24568">
    <property type="entry name" value="CC_PcsB"/>
    <property type="match status" value="1"/>
</dbReference>